<dbReference type="SUPFAM" id="SSF51197">
    <property type="entry name" value="Clavaminate synthase-like"/>
    <property type="match status" value="1"/>
</dbReference>
<comment type="cofactor">
    <cofactor evidence="1">
        <name>Fe(2+)</name>
        <dbReference type="ChEBI" id="CHEBI:29033"/>
    </cofactor>
</comment>
<gene>
    <name evidence="2" type="ORF">FHP25_33175</name>
</gene>
<dbReference type="InterPro" id="IPR008775">
    <property type="entry name" value="Phytyl_CoA_dOase-like"/>
</dbReference>
<organism evidence="2 3">
    <name type="scientific">Vineibacter terrae</name>
    <dbReference type="NCBI Taxonomy" id="2586908"/>
    <lineage>
        <taxon>Bacteria</taxon>
        <taxon>Pseudomonadati</taxon>
        <taxon>Pseudomonadota</taxon>
        <taxon>Alphaproteobacteria</taxon>
        <taxon>Hyphomicrobiales</taxon>
        <taxon>Vineibacter</taxon>
    </lineage>
</organism>
<proteinExistence type="predicted"/>
<reference evidence="2 3" key="1">
    <citation type="submission" date="2019-06" db="EMBL/GenBank/DDBJ databases">
        <title>New taxonomy in bacterial strain CC-CFT640, isolated from vineyard.</title>
        <authorList>
            <person name="Lin S.-Y."/>
            <person name="Tsai C.-F."/>
            <person name="Young C.-C."/>
        </authorList>
    </citation>
    <scope>NUCLEOTIDE SEQUENCE [LARGE SCALE GENOMIC DNA]</scope>
    <source>
        <strain evidence="2 3">CC-CFT640</strain>
    </source>
</reference>
<accession>A0A5C8PAN7</accession>
<dbReference type="PANTHER" id="PTHR20883:SF48">
    <property type="entry name" value="ECTOINE DIOXYGENASE"/>
    <property type="match status" value="1"/>
</dbReference>
<dbReference type="Proteomes" id="UP000321638">
    <property type="component" value="Unassembled WGS sequence"/>
</dbReference>
<sequence>MKLTEQQLRQFDEEGYLFFPNYFSANEIAIMKGEVPGIFAQHRPENVREKTGDVVRTAFAVHTYNPVFEALVHHPRFIEPAEQLLGDRTYIHQFKINGKAAFDGDVWQWHQDYGTWKADDDMPQARAMNLAVFIDEVNEFNGPLWFIPRSHKKGAIDASHDLTTTSYPLWVIDNDTIAKLVAQGGIVAPKGGPGSAIFFHGTLVHGSPPNMSPWDRQIIYVTYNAVSNAIRRFKRPAHIAHRDFKPLDAWSDDCLLKAAAAPRQAAE</sequence>
<evidence type="ECO:0000256" key="1">
    <source>
        <dbReference type="ARBA" id="ARBA00001954"/>
    </source>
</evidence>
<dbReference type="GO" id="GO:0016706">
    <property type="term" value="F:2-oxoglutarate-dependent dioxygenase activity"/>
    <property type="evidence" value="ECO:0007669"/>
    <property type="project" value="UniProtKB-ARBA"/>
</dbReference>
<comment type="caution">
    <text evidence="2">The sequence shown here is derived from an EMBL/GenBank/DDBJ whole genome shotgun (WGS) entry which is preliminary data.</text>
</comment>
<dbReference type="OrthoDB" id="9791262at2"/>
<dbReference type="EMBL" id="VDUZ01000054">
    <property type="protein sequence ID" value="TXL70735.1"/>
    <property type="molecule type" value="Genomic_DNA"/>
</dbReference>
<dbReference type="Pfam" id="PF05721">
    <property type="entry name" value="PhyH"/>
    <property type="match status" value="1"/>
</dbReference>
<dbReference type="RefSeq" id="WP_147851301.1">
    <property type="nucleotide sequence ID" value="NZ_VDUZ01000054.1"/>
</dbReference>
<evidence type="ECO:0000313" key="2">
    <source>
        <dbReference type="EMBL" id="TXL70735.1"/>
    </source>
</evidence>
<dbReference type="AlphaFoldDB" id="A0A5C8PAN7"/>
<dbReference type="PANTHER" id="PTHR20883">
    <property type="entry name" value="PHYTANOYL-COA DIOXYGENASE DOMAIN CONTAINING 1"/>
    <property type="match status" value="1"/>
</dbReference>
<evidence type="ECO:0000313" key="3">
    <source>
        <dbReference type="Proteomes" id="UP000321638"/>
    </source>
</evidence>
<dbReference type="Gene3D" id="2.60.120.620">
    <property type="entry name" value="q2cbj1_9rhob like domain"/>
    <property type="match status" value="1"/>
</dbReference>
<dbReference type="GO" id="GO:0005506">
    <property type="term" value="F:iron ion binding"/>
    <property type="evidence" value="ECO:0007669"/>
    <property type="project" value="UniProtKB-ARBA"/>
</dbReference>
<protein>
    <submittedName>
        <fullName evidence="2">Proline hydroxylase</fullName>
    </submittedName>
</protein>
<name>A0A5C8PAN7_9HYPH</name>
<keyword evidence="3" id="KW-1185">Reference proteome</keyword>